<reference evidence="1" key="1">
    <citation type="journal article" date="2015" name="Nature">
        <title>Complex archaea that bridge the gap between prokaryotes and eukaryotes.</title>
        <authorList>
            <person name="Spang A."/>
            <person name="Saw J.H."/>
            <person name="Jorgensen S.L."/>
            <person name="Zaremba-Niedzwiedzka K."/>
            <person name="Martijn J."/>
            <person name="Lind A.E."/>
            <person name="van Eijk R."/>
            <person name="Schleper C."/>
            <person name="Guy L."/>
            <person name="Ettema T.J."/>
        </authorList>
    </citation>
    <scope>NUCLEOTIDE SEQUENCE</scope>
</reference>
<evidence type="ECO:0008006" key="2">
    <source>
        <dbReference type="Google" id="ProtNLM"/>
    </source>
</evidence>
<organism evidence="1">
    <name type="scientific">marine sediment metagenome</name>
    <dbReference type="NCBI Taxonomy" id="412755"/>
    <lineage>
        <taxon>unclassified sequences</taxon>
        <taxon>metagenomes</taxon>
        <taxon>ecological metagenomes</taxon>
    </lineage>
</organism>
<proteinExistence type="predicted"/>
<gene>
    <name evidence="1" type="ORF">LCGC14_2199640</name>
</gene>
<dbReference type="PANTHER" id="PTHR43649:SF12">
    <property type="entry name" value="DIACETYLCHITOBIOSE BINDING PROTEIN DASA"/>
    <property type="match status" value="1"/>
</dbReference>
<name>A0A0F9E489_9ZZZZ</name>
<dbReference type="Pfam" id="PF13416">
    <property type="entry name" value="SBP_bac_8"/>
    <property type="match status" value="1"/>
</dbReference>
<dbReference type="InterPro" id="IPR050490">
    <property type="entry name" value="Bact_solute-bd_prot1"/>
</dbReference>
<dbReference type="Gene3D" id="3.40.190.10">
    <property type="entry name" value="Periplasmic binding protein-like II"/>
    <property type="match status" value="1"/>
</dbReference>
<sequence length="127" mass="14231">MYYPVGVAGSLAKLMDEMVADFNKSQNDVYVESIFAGGYREAMEKAQTAFMAGKPPELAVLDAPALYTLRDIDSIIPLDDFIAEEGGDAYVAEFLSAFMEIARADGKIWSIPWQRSTPIFYYNKDFF</sequence>
<comment type="caution">
    <text evidence="1">The sequence shown here is derived from an EMBL/GenBank/DDBJ whole genome shotgun (WGS) entry which is preliminary data.</text>
</comment>
<dbReference type="EMBL" id="LAZR01028953">
    <property type="protein sequence ID" value="KKL61011.1"/>
    <property type="molecule type" value="Genomic_DNA"/>
</dbReference>
<dbReference type="AlphaFoldDB" id="A0A0F9E489"/>
<evidence type="ECO:0000313" key="1">
    <source>
        <dbReference type="EMBL" id="KKL61011.1"/>
    </source>
</evidence>
<protein>
    <recommendedName>
        <fullName evidence="2">Periplasmic binding protein domain-containing protein</fullName>
    </recommendedName>
</protein>
<dbReference type="PANTHER" id="PTHR43649">
    <property type="entry name" value="ARABINOSE-BINDING PROTEIN-RELATED"/>
    <property type="match status" value="1"/>
</dbReference>
<dbReference type="SUPFAM" id="SSF53850">
    <property type="entry name" value="Periplasmic binding protein-like II"/>
    <property type="match status" value="1"/>
</dbReference>
<dbReference type="InterPro" id="IPR006059">
    <property type="entry name" value="SBP"/>
</dbReference>
<accession>A0A0F9E489</accession>
<feature type="non-terminal residue" evidence="1">
    <location>
        <position position="127"/>
    </location>
</feature>